<reference evidence="2" key="1">
    <citation type="submission" date="2023-03" db="EMBL/GenBank/DDBJ databases">
        <title>Massive genome expansion in bonnet fungi (Mycena s.s.) driven by repeated elements and novel gene families across ecological guilds.</title>
        <authorList>
            <consortium name="Lawrence Berkeley National Laboratory"/>
            <person name="Harder C.B."/>
            <person name="Miyauchi S."/>
            <person name="Viragh M."/>
            <person name="Kuo A."/>
            <person name="Thoen E."/>
            <person name="Andreopoulos B."/>
            <person name="Lu D."/>
            <person name="Skrede I."/>
            <person name="Drula E."/>
            <person name="Henrissat B."/>
            <person name="Morin E."/>
            <person name="Kohler A."/>
            <person name="Barry K."/>
            <person name="LaButti K."/>
            <person name="Morin E."/>
            <person name="Salamov A."/>
            <person name="Lipzen A."/>
            <person name="Mereny Z."/>
            <person name="Hegedus B."/>
            <person name="Baldrian P."/>
            <person name="Stursova M."/>
            <person name="Weitz H."/>
            <person name="Taylor A."/>
            <person name="Grigoriev I.V."/>
            <person name="Nagy L.G."/>
            <person name="Martin F."/>
            <person name="Kauserud H."/>
        </authorList>
    </citation>
    <scope>NUCLEOTIDE SEQUENCE</scope>
    <source>
        <strain evidence="2">9284</strain>
    </source>
</reference>
<comment type="caution">
    <text evidence="2">The sequence shown here is derived from an EMBL/GenBank/DDBJ whole genome shotgun (WGS) entry which is preliminary data.</text>
</comment>
<evidence type="ECO:0000313" key="3">
    <source>
        <dbReference type="Proteomes" id="UP001221142"/>
    </source>
</evidence>
<evidence type="ECO:0000256" key="1">
    <source>
        <dbReference type="SAM" id="MobiDB-lite"/>
    </source>
</evidence>
<accession>A0AAD7BHU7</accession>
<sequence>MGRAERKGQKPMLSQRSVDLSPLRTTMSSLTGIVLCKDICRDVNAQDLYPETVAVIQQTMTALRRSTKAHQRYANIINDIAEKRGLDHFKFWRQEDVKKWFCPDVYISLVAGLKQEHEGWMWGCFPKSDVDRAKYGEGICLNGDIVQVLESKDTTPYLKDVCEIMLAITLAHEIMHLLNWLIFPEYRMERTPPGVGNSESGFELEARLFGGHIQAVWEEKAHQGQVRKIRDLSFRKKGWKPEDPDALLKDSHLEEWTRKLAEGELIDFSSFDDVHIYGALPTIHDPRAWASQLSSPIGRGSGFGAHHTSGRVETRPGLSNGGSSPSALESTIHI</sequence>
<dbReference type="AlphaFoldDB" id="A0AAD7BHU7"/>
<keyword evidence="3" id="KW-1185">Reference proteome</keyword>
<dbReference type="EMBL" id="JARKIF010000016">
    <property type="protein sequence ID" value="KAJ7621267.1"/>
    <property type="molecule type" value="Genomic_DNA"/>
</dbReference>
<proteinExistence type="predicted"/>
<feature type="compositionally biased region" description="Polar residues" evidence="1">
    <location>
        <begin position="321"/>
        <end position="334"/>
    </location>
</feature>
<protein>
    <submittedName>
        <fullName evidence="2">Uncharacterized protein</fullName>
    </submittedName>
</protein>
<organism evidence="2 3">
    <name type="scientific">Roridomyces roridus</name>
    <dbReference type="NCBI Taxonomy" id="1738132"/>
    <lineage>
        <taxon>Eukaryota</taxon>
        <taxon>Fungi</taxon>
        <taxon>Dikarya</taxon>
        <taxon>Basidiomycota</taxon>
        <taxon>Agaricomycotina</taxon>
        <taxon>Agaricomycetes</taxon>
        <taxon>Agaricomycetidae</taxon>
        <taxon>Agaricales</taxon>
        <taxon>Marasmiineae</taxon>
        <taxon>Mycenaceae</taxon>
        <taxon>Roridomyces</taxon>
    </lineage>
</organism>
<evidence type="ECO:0000313" key="2">
    <source>
        <dbReference type="EMBL" id="KAJ7621267.1"/>
    </source>
</evidence>
<feature type="region of interest" description="Disordered" evidence="1">
    <location>
        <begin position="300"/>
        <end position="334"/>
    </location>
</feature>
<dbReference type="Proteomes" id="UP001221142">
    <property type="component" value="Unassembled WGS sequence"/>
</dbReference>
<name>A0AAD7BHU7_9AGAR</name>
<gene>
    <name evidence="2" type="ORF">FB45DRAFT_138662</name>
</gene>